<proteinExistence type="predicted"/>
<evidence type="ECO:0000313" key="2">
    <source>
        <dbReference type="Proteomes" id="UP001341840"/>
    </source>
</evidence>
<gene>
    <name evidence="1" type="ORF">PIB30_070159</name>
</gene>
<protein>
    <submittedName>
        <fullName evidence="1">Uncharacterized protein</fullName>
    </submittedName>
</protein>
<name>A0ABU6RND9_9FABA</name>
<dbReference type="EMBL" id="JASCZI010030992">
    <property type="protein sequence ID" value="MED6125601.1"/>
    <property type="molecule type" value="Genomic_DNA"/>
</dbReference>
<comment type="caution">
    <text evidence="1">The sequence shown here is derived from an EMBL/GenBank/DDBJ whole genome shotgun (WGS) entry which is preliminary data.</text>
</comment>
<evidence type="ECO:0000313" key="1">
    <source>
        <dbReference type="EMBL" id="MED6125601.1"/>
    </source>
</evidence>
<organism evidence="1 2">
    <name type="scientific">Stylosanthes scabra</name>
    <dbReference type="NCBI Taxonomy" id="79078"/>
    <lineage>
        <taxon>Eukaryota</taxon>
        <taxon>Viridiplantae</taxon>
        <taxon>Streptophyta</taxon>
        <taxon>Embryophyta</taxon>
        <taxon>Tracheophyta</taxon>
        <taxon>Spermatophyta</taxon>
        <taxon>Magnoliopsida</taxon>
        <taxon>eudicotyledons</taxon>
        <taxon>Gunneridae</taxon>
        <taxon>Pentapetalae</taxon>
        <taxon>rosids</taxon>
        <taxon>fabids</taxon>
        <taxon>Fabales</taxon>
        <taxon>Fabaceae</taxon>
        <taxon>Papilionoideae</taxon>
        <taxon>50 kb inversion clade</taxon>
        <taxon>dalbergioids sensu lato</taxon>
        <taxon>Dalbergieae</taxon>
        <taxon>Pterocarpus clade</taxon>
        <taxon>Stylosanthes</taxon>
    </lineage>
</organism>
<reference evidence="1 2" key="1">
    <citation type="journal article" date="2023" name="Plants (Basel)">
        <title>Bridging the Gap: Combining Genomics and Transcriptomics Approaches to Understand Stylosanthes scabra, an Orphan Legume from the Brazilian Caatinga.</title>
        <authorList>
            <person name="Ferreira-Neto J.R.C."/>
            <person name="da Silva M.D."/>
            <person name="Binneck E."/>
            <person name="de Melo N.F."/>
            <person name="da Silva R.H."/>
            <person name="de Melo A.L.T.M."/>
            <person name="Pandolfi V."/>
            <person name="Bustamante F.O."/>
            <person name="Brasileiro-Vidal A.C."/>
            <person name="Benko-Iseppon A.M."/>
        </authorList>
    </citation>
    <scope>NUCLEOTIDE SEQUENCE [LARGE SCALE GENOMIC DNA]</scope>
    <source>
        <tissue evidence="1">Leaves</tissue>
    </source>
</reference>
<accession>A0ABU6RND9</accession>
<dbReference type="Proteomes" id="UP001341840">
    <property type="component" value="Unassembled WGS sequence"/>
</dbReference>
<keyword evidence="2" id="KW-1185">Reference proteome</keyword>
<sequence>MEGKEEDVSMKSSSMDIIEASLLRQILHAIQPPLIKRVDEMEKGILESKKSPDKLVFLQFKIEKHQNDEESNNTNENTSAKKSFGDIKRKSFFQLHAKSNQTCFFTELFDEDGEVEILNTMPQQGLPTGIFGAGKSKSKPKQSFLANGMTRIMHEPVSKIEK</sequence>